<evidence type="ECO:0000256" key="1">
    <source>
        <dbReference type="SAM" id="Phobius"/>
    </source>
</evidence>
<organism evidence="2 3">
    <name type="scientific">Exophiala viscosa</name>
    <dbReference type="NCBI Taxonomy" id="2486360"/>
    <lineage>
        <taxon>Eukaryota</taxon>
        <taxon>Fungi</taxon>
        <taxon>Dikarya</taxon>
        <taxon>Ascomycota</taxon>
        <taxon>Pezizomycotina</taxon>
        <taxon>Eurotiomycetes</taxon>
        <taxon>Chaetothyriomycetidae</taxon>
        <taxon>Chaetothyriales</taxon>
        <taxon>Herpotrichiellaceae</taxon>
        <taxon>Exophiala</taxon>
    </lineage>
</organism>
<reference evidence="2" key="1">
    <citation type="journal article" date="2022" name="bioRxiv">
        <title>Deciphering the potential niche of two novel black yeast fungi from a biological soil crust based on their genomes, phenotypes, and melanin regulation.</title>
        <authorList>
            <consortium name="DOE Joint Genome Institute"/>
            <person name="Carr E.C."/>
            <person name="Barton Q."/>
            <person name="Grambo S."/>
            <person name="Sullivan M."/>
            <person name="Renfro C.M."/>
            <person name="Kuo A."/>
            <person name="Pangilinan J."/>
            <person name="Lipzen A."/>
            <person name="Keymanesh K."/>
            <person name="Savage E."/>
            <person name="Barry K."/>
            <person name="Grigoriev I.V."/>
            <person name="Riekhof W.R."/>
            <person name="Harris S.S."/>
        </authorList>
    </citation>
    <scope>NUCLEOTIDE SEQUENCE</scope>
    <source>
        <strain evidence="2">JF 03-4F</strain>
    </source>
</reference>
<protein>
    <submittedName>
        <fullName evidence="2">Uncharacterized protein</fullName>
    </submittedName>
</protein>
<feature type="transmembrane region" description="Helical" evidence="1">
    <location>
        <begin position="132"/>
        <end position="154"/>
    </location>
</feature>
<gene>
    <name evidence="2" type="ORF">EDD36DRAFT_238196</name>
</gene>
<dbReference type="EMBL" id="MU404354">
    <property type="protein sequence ID" value="KAI1612477.1"/>
    <property type="molecule type" value="Genomic_DNA"/>
</dbReference>
<keyword evidence="1" id="KW-0472">Membrane</keyword>
<proteinExistence type="predicted"/>
<dbReference type="Pfam" id="PF13787">
    <property type="entry name" value="HXXEE"/>
    <property type="match status" value="1"/>
</dbReference>
<feature type="transmembrane region" description="Helical" evidence="1">
    <location>
        <begin position="166"/>
        <end position="186"/>
    </location>
</feature>
<accession>A0AAN6DVQ8</accession>
<sequence length="218" mass="24763">MDFLRHHWYDLGAGVAAYSTYYVYTNQKRLSQGEKLVIASFIAVCLHQVEEYRFPGGFPISMNLGHQHSPKPDRYPLNAHSALITNAGATYLYYLPAIFYPDCVWLALGPMLSSFSQLVIHGININRSMGTLYNPGLGTTILLMYPNGIQYIMVQQRAGLLGLREWVYAVISLVLFTYITLVKWTFTWAPDLNSPHPFSHAEMTRWGSPSFLVKDYLA</sequence>
<keyword evidence="1" id="KW-0812">Transmembrane</keyword>
<dbReference type="Proteomes" id="UP001203852">
    <property type="component" value="Unassembled WGS sequence"/>
</dbReference>
<feature type="transmembrane region" description="Helical" evidence="1">
    <location>
        <begin position="91"/>
        <end position="112"/>
    </location>
</feature>
<evidence type="ECO:0000313" key="3">
    <source>
        <dbReference type="Proteomes" id="UP001203852"/>
    </source>
</evidence>
<evidence type="ECO:0000313" key="2">
    <source>
        <dbReference type="EMBL" id="KAI1612477.1"/>
    </source>
</evidence>
<keyword evidence="3" id="KW-1185">Reference proteome</keyword>
<comment type="caution">
    <text evidence="2">The sequence shown here is derived from an EMBL/GenBank/DDBJ whole genome shotgun (WGS) entry which is preliminary data.</text>
</comment>
<dbReference type="AlphaFoldDB" id="A0AAN6DVQ8"/>
<dbReference type="InterPro" id="IPR025671">
    <property type="entry name" value="HXXEE"/>
</dbReference>
<name>A0AAN6DVQ8_9EURO</name>
<keyword evidence="1" id="KW-1133">Transmembrane helix</keyword>